<dbReference type="InterPro" id="IPR039422">
    <property type="entry name" value="MarR/SlyA-like"/>
</dbReference>
<dbReference type="Proteomes" id="UP000537161">
    <property type="component" value="Unassembled WGS sequence"/>
</dbReference>
<organism evidence="2 3">
    <name type="scientific">Sphingopyxis panaciterrulae</name>
    <dbReference type="NCBI Taxonomy" id="462372"/>
    <lineage>
        <taxon>Bacteria</taxon>
        <taxon>Pseudomonadati</taxon>
        <taxon>Pseudomonadota</taxon>
        <taxon>Alphaproteobacteria</taxon>
        <taxon>Sphingomonadales</taxon>
        <taxon>Sphingomonadaceae</taxon>
        <taxon>Sphingopyxis</taxon>
    </lineage>
</organism>
<dbReference type="AlphaFoldDB" id="A0A7W9B878"/>
<dbReference type="InterPro" id="IPR036390">
    <property type="entry name" value="WH_DNA-bd_sf"/>
</dbReference>
<proteinExistence type="predicted"/>
<keyword evidence="3" id="KW-1185">Reference proteome</keyword>
<name>A0A7W9B878_9SPHN</name>
<dbReference type="SMART" id="SM00347">
    <property type="entry name" value="HTH_MARR"/>
    <property type="match status" value="1"/>
</dbReference>
<gene>
    <name evidence="2" type="ORF">FHR21_003026</name>
</gene>
<dbReference type="EMBL" id="JACIJH010000011">
    <property type="protein sequence ID" value="MBB5707659.1"/>
    <property type="molecule type" value="Genomic_DNA"/>
</dbReference>
<protein>
    <submittedName>
        <fullName evidence="2">DNA-binding MarR family transcriptional regulator</fullName>
    </submittedName>
</protein>
<dbReference type="Gene3D" id="1.10.10.10">
    <property type="entry name" value="Winged helix-like DNA-binding domain superfamily/Winged helix DNA-binding domain"/>
    <property type="match status" value="1"/>
</dbReference>
<dbReference type="Pfam" id="PF01047">
    <property type="entry name" value="MarR"/>
    <property type="match status" value="1"/>
</dbReference>
<evidence type="ECO:0000259" key="1">
    <source>
        <dbReference type="SMART" id="SM00347"/>
    </source>
</evidence>
<dbReference type="InterPro" id="IPR000835">
    <property type="entry name" value="HTH_MarR-typ"/>
</dbReference>
<dbReference type="GO" id="GO:0006950">
    <property type="term" value="P:response to stress"/>
    <property type="evidence" value="ECO:0007669"/>
    <property type="project" value="TreeGrafter"/>
</dbReference>
<dbReference type="InterPro" id="IPR036388">
    <property type="entry name" value="WH-like_DNA-bd_sf"/>
</dbReference>
<reference evidence="2 3" key="1">
    <citation type="submission" date="2020-08" db="EMBL/GenBank/DDBJ databases">
        <title>Genomic Encyclopedia of Type Strains, Phase IV (KMG-IV): sequencing the most valuable type-strain genomes for metagenomic binning, comparative biology and taxonomic classification.</title>
        <authorList>
            <person name="Goeker M."/>
        </authorList>
    </citation>
    <scope>NUCLEOTIDE SEQUENCE [LARGE SCALE GENOMIC DNA]</scope>
    <source>
        <strain evidence="2 3">DSM 27163</strain>
    </source>
</reference>
<keyword evidence="2" id="KW-0238">DNA-binding</keyword>
<dbReference type="SUPFAM" id="SSF46785">
    <property type="entry name" value="Winged helix' DNA-binding domain"/>
    <property type="match status" value="1"/>
</dbReference>
<evidence type="ECO:0000313" key="3">
    <source>
        <dbReference type="Proteomes" id="UP000537161"/>
    </source>
</evidence>
<dbReference type="PANTHER" id="PTHR33164:SF43">
    <property type="entry name" value="HTH-TYPE TRANSCRIPTIONAL REPRESSOR YETL"/>
    <property type="match status" value="1"/>
</dbReference>
<dbReference type="GO" id="GO:0003700">
    <property type="term" value="F:DNA-binding transcription factor activity"/>
    <property type="evidence" value="ECO:0007669"/>
    <property type="project" value="InterPro"/>
</dbReference>
<dbReference type="PANTHER" id="PTHR33164">
    <property type="entry name" value="TRANSCRIPTIONAL REGULATOR, MARR FAMILY"/>
    <property type="match status" value="1"/>
</dbReference>
<evidence type="ECO:0000313" key="2">
    <source>
        <dbReference type="EMBL" id="MBB5707659.1"/>
    </source>
</evidence>
<dbReference type="GO" id="GO:0003677">
    <property type="term" value="F:DNA binding"/>
    <property type="evidence" value="ECO:0007669"/>
    <property type="project" value="UniProtKB-KW"/>
</dbReference>
<dbReference type="RefSeq" id="WP_276569284.1">
    <property type="nucleotide sequence ID" value="NZ_JACIJH010000011.1"/>
</dbReference>
<accession>A0A7W9B878</accession>
<feature type="domain" description="HTH marR-type" evidence="1">
    <location>
        <begin position="58"/>
        <end position="155"/>
    </location>
</feature>
<comment type="caution">
    <text evidence="2">The sequence shown here is derived from an EMBL/GenBank/DDBJ whole genome shotgun (WGS) entry which is preliminary data.</text>
</comment>
<sequence length="164" mass="18140">MRDRPDDVQKVAGGAANPGVLRAVEAMSRAAARNSSVAEKLLVEGARQLLQARLKMARIAPPGLLRDSAWDMMLELFINGEEGGILYVKQLMLASGESSTAAMRRIDRLEEAGFLERFPDPLDRRRVIVRLKERGRSAMLAMLEHVFEPDTSEKRPAETPGNGE</sequence>